<name>A0A0R3RR77_9BILA</name>
<dbReference type="AlphaFoldDB" id="A0A0R3RR77"/>
<sequence>MALPKLMITRKTEQFVCAFHYLKYANKLEIQFQLQMLLGTHDTAAHARRVRDIDNRHVEGHHVAPRRLSRREAIQNKKPKNILKNKKYKTV</sequence>
<protein>
    <submittedName>
        <fullName evidence="3">Uncharacterized protein</fullName>
    </submittedName>
</protein>
<dbReference type="WBParaSite" id="EEL_0000422501-mRNA-1">
    <property type="protein sequence ID" value="EEL_0000422501-mRNA-1"/>
    <property type="gene ID" value="EEL_0000422501"/>
</dbReference>
<accession>A0A0R3RR77</accession>
<evidence type="ECO:0000313" key="2">
    <source>
        <dbReference type="Proteomes" id="UP000050640"/>
    </source>
</evidence>
<evidence type="ECO:0000256" key="1">
    <source>
        <dbReference type="SAM" id="MobiDB-lite"/>
    </source>
</evidence>
<feature type="compositionally biased region" description="Basic residues" evidence="1">
    <location>
        <begin position="77"/>
        <end position="91"/>
    </location>
</feature>
<feature type="region of interest" description="Disordered" evidence="1">
    <location>
        <begin position="59"/>
        <end position="91"/>
    </location>
</feature>
<keyword evidence="2" id="KW-1185">Reference proteome</keyword>
<evidence type="ECO:0000313" key="3">
    <source>
        <dbReference type="WBParaSite" id="EEL_0000422501-mRNA-1"/>
    </source>
</evidence>
<organism evidence="2 3">
    <name type="scientific">Elaeophora elaphi</name>
    <dbReference type="NCBI Taxonomy" id="1147741"/>
    <lineage>
        <taxon>Eukaryota</taxon>
        <taxon>Metazoa</taxon>
        <taxon>Ecdysozoa</taxon>
        <taxon>Nematoda</taxon>
        <taxon>Chromadorea</taxon>
        <taxon>Rhabditida</taxon>
        <taxon>Spirurina</taxon>
        <taxon>Spiruromorpha</taxon>
        <taxon>Filarioidea</taxon>
        <taxon>Onchocercidae</taxon>
        <taxon>Elaeophora</taxon>
    </lineage>
</organism>
<dbReference type="Proteomes" id="UP000050640">
    <property type="component" value="Unplaced"/>
</dbReference>
<proteinExistence type="predicted"/>
<reference evidence="3" key="1">
    <citation type="submission" date="2017-02" db="UniProtKB">
        <authorList>
            <consortium name="WormBaseParasite"/>
        </authorList>
    </citation>
    <scope>IDENTIFICATION</scope>
</reference>